<reference evidence="2" key="1">
    <citation type="journal article" date="2023" name="Front. Plant Sci.">
        <title>Chromosomal-level genome assembly of Melastoma candidum provides insights into trichome evolution.</title>
        <authorList>
            <person name="Zhong Y."/>
            <person name="Wu W."/>
            <person name="Sun C."/>
            <person name="Zou P."/>
            <person name="Liu Y."/>
            <person name="Dai S."/>
            <person name="Zhou R."/>
        </authorList>
    </citation>
    <scope>NUCLEOTIDE SEQUENCE [LARGE SCALE GENOMIC DNA]</scope>
</reference>
<evidence type="ECO:0000313" key="1">
    <source>
        <dbReference type="EMBL" id="KAI4366105.1"/>
    </source>
</evidence>
<evidence type="ECO:0000313" key="2">
    <source>
        <dbReference type="Proteomes" id="UP001057402"/>
    </source>
</evidence>
<comment type="caution">
    <text evidence="1">The sequence shown here is derived from an EMBL/GenBank/DDBJ whole genome shotgun (WGS) entry which is preliminary data.</text>
</comment>
<organism evidence="1 2">
    <name type="scientific">Melastoma candidum</name>
    <dbReference type="NCBI Taxonomy" id="119954"/>
    <lineage>
        <taxon>Eukaryota</taxon>
        <taxon>Viridiplantae</taxon>
        <taxon>Streptophyta</taxon>
        <taxon>Embryophyta</taxon>
        <taxon>Tracheophyta</taxon>
        <taxon>Spermatophyta</taxon>
        <taxon>Magnoliopsida</taxon>
        <taxon>eudicotyledons</taxon>
        <taxon>Gunneridae</taxon>
        <taxon>Pentapetalae</taxon>
        <taxon>rosids</taxon>
        <taxon>malvids</taxon>
        <taxon>Myrtales</taxon>
        <taxon>Melastomataceae</taxon>
        <taxon>Melastomatoideae</taxon>
        <taxon>Melastomateae</taxon>
        <taxon>Melastoma</taxon>
    </lineage>
</organism>
<name>A0ACB9QI51_9MYRT</name>
<protein>
    <submittedName>
        <fullName evidence="1">Uncharacterized protein</fullName>
    </submittedName>
</protein>
<dbReference type="EMBL" id="CM042885">
    <property type="protein sequence ID" value="KAI4366105.1"/>
    <property type="molecule type" value="Genomic_DNA"/>
</dbReference>
<keyword evidence="2" id="KW-1185">Reference proteome</keyword>
<sequence length="807" mass="90191">MISAVRFCHALDTISTTVSIQEGQSLISAKGMFELGFFNSKDNSRRYVGIWFKKITVRTVVWVANRFKPLTGSPGVLKVTPQGSLVLQEMNGTGEIFWTTNSSALNGGSPVAQLLDTGNLVVSDGVGGNILWQSFDHPTDTLLADMKLGRNMTSGFNRFLTAWSSPDDPYPGNYTFELDPRGYPQLLLEQGDTIKMSFGPWNGLRWSATPLLKPNSYFTYELVLTNDEMYFHYKLRNDMVITRLYLNSNGILQRYTWIDQMQGWQLYLSFPIDDCDTHSLCGPYGSCNINNSPVCGCLEGFNPKIPSEGDLTNWTAGCVRRTEMECGKEIFVKYPSVRLPDTQLSWFKRSMNLQECQAHCRSNCSCMAYSSLDISGGGVGTGCLEWTSDLLDIRGYKEKGQDLYIRMSASETSLLQSTKKKHKVTIVAGVASAVVVLALALLLFFGLKKFRKKDVSKTVKGFRLNMGQDDEGHIELPLFDMATIAAATDNFSLLNKIGEGGFGPVYKGKLSNGQDIAVKKLSSKSKQGLEEFKNEVLYITKLQHRNLVKLFGCCTQEENLLVYEYMPNKSLDSFLFDQEQRKELDWSKRFNIVNGIARGLLYLHQDSRLRIIHRDLKASNILLDSDMNPKISDFGLAKSFRGNQMGANTNRVFGTYGYMSPEYVIDGAFSIKSDVFSYGVLILETVSGKRNRGFNHPDHQHNLLGHAWRLFSEGKPLDLVDPLMAGSCNMSEAARCIQIGLLCVQRCPEDRPTMAKVVMMLGSEIELPVPKEPGFFNERKLLGEDSSSSSQAAYSAKEITMSLLSGR</sequence>
<dbReference type="Proteomes" id="UP001057402">
    <property type="component" value="Chromosome 6"/>
</dbReference>
<accession>A0ACB9QI51</accession>
<proteinExistence type="predicted"/>
<gene>
    <name evidence="1" type="ORF">MLD38_022026</name>
</gene>